<keyword evidence="3" id="KW-0804">Transcription</keyword>
<dbReference type="GO" id="GO:0000160">
    <property type="term" value="P:phosphorelay signal transduction system"/>
    <property type="evidence" value="ECO:0007669"/>
    <property type="project" value="InterPro"/>
</dbReference>
<evidence type="ECO:0000256" key="1">
    <source>
        <dbReference type="ARBA" id="ARBA00023015"/>
    </source>
</evidence>
<dbReference type="EMBL" id="LR743504">
    <property type="protein sequence ID" value="CAA2101832.1"/>
    <property type="molecule type" value="Genomic_DNA"/>
</dbReference>
<feature type="domain" description="HTH luxR-type" evidence="6">
    <location>
        <begin position="130"/>
        <end position="195"/>
    </location>
</feature>
<dbReference type="SUPFAM" id="SSF46894">
    <property type="entry name" value="C-terminal effector domain of the bipartite response regulators"/>
    <property type="match status" value="1"/>
</dbReference>
<dbReference type="PRINTS" id="PR00038">
    <property type="entry name" value="HTHLUXR"/>
</dbReference>
<dbReference type="CDD" id="cd06170">
    <property type="entry name" value="LuxR_C_like"/>
    <property type="match status" value="1"/>
</dbReference>
<dbReference type="PROSITE" id="PS50110">
    <property type="entry name" value="RESPONSE_REGULATORY"/>
    <property type="match status" value="1"/>
</dbReference>
<dbReference type="PANTHER" id="PTHR44688">
    <property type="entry name" value="DNA-BINDING TRANSCRIPTIONAL ACTIVATOR DEVR_DOSR"/>
    <property type="match status" value="1"/>
</dbReference>
<evidence type="ECO:0000259" key="6">
    <source>
        <dbReference type="PROSITE" id="PS50043"/>
    </source>
</evidence>
<feature type="region of interest" description="Disordered" evidence="5">
    <location>
        <begin position="200"/>
        <end position="227"/>
    </location>
</feature>
<name>A0A679IZU3_9HYPH</name>
<keyword evidence="2" id="KW-0238">DNA-binding</keyword>
<dbReference type="SMART" id="SM00421">
    <property type="entry name" value="HTH_LUXR"/>
    <property type="match status" value="1"/>
</dbReference>
<keyword evidence="1" id="KW-0805">Transcription regulation</keyword>
<dbReference type="GO" id="GO:0006355">
    <property type="term" value="P:regulation of DNA-templated transcription"/>
    <property type="evidence" value="ECO:0007669"/>
    <property type="project" value="InterPro"/>
</dbReference>
<proteinExistence type="predicted"/>
<evidence type="ECO:0000256" key="5">
    <source>
        <dbReference type="SAM" id="MobiDB-lite"/>
    </source>
</evidence>
<comment type="caution">
    <text evidence="4">Lacks conserved residue(s) required for the propagation of feature annotation.</text>
</comment>
<reference evidence="8" key="1">
    <citation type="submission" date="2019-12" db="EMBL/GenBank/DDBJ databases">
        <authorList>
            <person name="Cremers G."/>
        </authorList>
    </citation>
    <scope>NUCLEOTIDE SEQUENCE</scope>
    <source>
        <strain evidence="8">Mbul1</strain>
    </source>
</reference>
<evidence type="ECO:0000259" key="7">
    <source>
        <dbReference type="PROSITE" id="PS50110"/>
    </source>
</evidence>
<organism evidence="8">
    <name type="scientific">Methylobacterium bullatum</name>
    <dbReference type="NCBI Taxonomy" id="570505"/>
    <lineage>
        <taxon>Bacteria</taxon>
        <taxon>Pseudomonadati</taxon>
        <taxon>Pseudomonadota</taxon>
        <taxon>Alphaproteobacteria</taxon>
        <taxon>Hyphomicrobiales</taxon>
        <taxon>Methylobacteriaceae</taxon>
        <taxon>Methylobacterium</taxon>
    </lineage>
</organism>
<sequence>MNQAVGVLIVDEPAGLGPVLRAFLEHEPSLHTVGEADLPLGGPGTESIVALVFLPETASKSALARIAALKRHPTLRVLVAFQSLAAETLRSLLEAGADAVVAQSATPREISATIVRLAHAGEADTQAVGPAEAGDGLTPREAEILRFLSAGFSNKEVARRLSLSVRTVETHRLNLRRKTQTGRLKDLVCLARQLGLPPVVESETPRQGKGESSHHAHKTVIETMARH</sequence>
<dbReference type="Gene3D" id="3.40.50.2300">
    <property type="match status" value="1"/>
</dbReference>
<feature type="domain" description="Response regulatory" evidence="7">
    <location>
        <begin position="6"/>
        <end position="118"/>
    </location>
</feature>
<feature type="compositionally biased region" description="Basic and acidic residues" evidence="5">
    <location>
        <begin position="203"/>
        <end position="214"/>
    </location>
</feature>
<dbReference type="AlphaFoldDB" id="A0A679IZU3"/>
<dbReference type="Pfam" id="PF00196">
    <property type="entry name" value="GerE"/>
    <property type="match status" value="1"/>
</dbReference>
<dbReference type="PROSITE" id="PS50043">
    <property type="entry name" value="HTH_LUXR_2"/>
    <property type="match status" value="1"/>
</dbReference>
<evidence type="ECO:0000313" key="8">
    <source>
        <dbReference type="EMBL" id="CAA2101832.1"/>
    </source>
</evidence>
<protein>
    <submittedName>
        <fullName evidence="8">Response regulator protein VraR</fullName>
    </submittedName>
</protein>
<dbReference type="InterPro" id="IPR016032">
    <property type="entry name" value="Sig_transdc_resp-reg_C-effctor"/>
</dbReference>
<gene>
    <name evidence="8" type="primary">vraR</name>
    <name evidence="8" type="ORF">MBUL_01376</name>
</gene>
<dbReference type="InterPro" id="IPR000792">
    <property type="entry name" value="Tscrpt_reg_LuxR_C"/>
</dbReference>
<evidence type="ECO:0000256" key="3">
    <source>
        <dbReference type="ARBA" id="ARBA00023163"/>
    </source>
</evidence>
<evidence type="ECO:0000256" key="4">
    <source>
        <dbReference type="PROSITE-ProRule" id="PRU00169"/>
    </source>
</evidence>
<dbReference type="GO" id="GO:0003677">
    <property type="term" value="F:DNA binding"/>
    <property type="evidence" value="ECO:0007669"/>
    <property type="project" value="UniProtKB-KW"/>
</dbReference>
<dbReference type="InterPro" id="IPR001789">
    <property type="entry name" value="Sig_transdc_resp-reg_receiver"/>
</dbReference>
<evidence type="ECO:0000256" key="2">
    <source>
        <dbReference type="ARBA" id="ARBA00023125"/>
    </source>
</evidence>
<dbReference type="PROSITE" id="PS00622">
    <property type="entry name" value="HTH_LUXR_1"/>
    <property type="match status" value="1"/>
</dbReference>
<accession>A0A679IZU3</accession>
<dbReference type="PANTHER" id="PTHR44688:SF16">
    <property type="entry name" value="DNA-BINDING TRANSCRIPTIONAL ACTIVATOR DEVR_DOSR"/>
    <property type="match status" value="1"/>
</dbReference>